<sequence length="180" mass="19687">MIYHGEGKVGSTEGIFSCLKFPDSAHRRGATTSYCPTAVPAAKPVNLHPASPAIREVIQASNDDEWALEDLQNDPLCPEDISASDHALNVGYQIIRGSTTSSMSRLRSAEDFEQLKETLAGLQQHGQTDFRPADSTSGESDGELPNAARTNKGEKKYGNNPTERMLKDIEKATTHWFLIL</sequence>
<evidence type="ECO:0000313" key="3">
    <source>
        <dbReference type="Proteomes" id="UP000033140"/>
    </source>
</evidence>
<dbReference type="EMBL" id="BACD03000049">
    <property type="protein sequence ID" value="GAO51640.1"/>
    <property type="molecule type" value="Genomic_DNA"/>
</dbReference>
<organism evidence="2 3">
    <name type="scientific">Saitoella complicata (strain BCRC 22490 / CBS 7301 / JCM 7358 / NBRC 10748 / NRRL Y-17804)</name>
    <dbReference type="NCBI Taxonomy" id="698492"/>
    <lineage>
        <taxon>Eukaryota</taxon>
        <taxon>Fungi</taxon>
        <taxon>Dikarya</taxon>
        <taxon>Ascomycota</taxon>
        <taxon>Taphrinomycotina</taxon>
        <taxon>Taphrinomycotina incertae sedis</taxon>
        <taxon>Saitoella</taxon>
    </lineage>
</organism>
<reference evidence="2 3" key="3">
    <citation type="journal article" date="2015" name="Genome Announc.">
        <title>Draft Genome Sequence of the Archiascomycetous Yeast Saitoella complicata.</title>
        <authorList>
            <person name="Yamauchi K."/>
            <person name="Kondo S."/>
            <person name="Hamamoto M."/>
            <person name="Takahashi Y."/>
            <person name="Ogura Y."/>
            <person name="Hayashi T."/>
            <person name="Nishida H."/>
        </authorList>
    </citation>
    <scope>NUCLEOTIDE SEQUENCE [LARGE SCALE GENOMIC DNA]</scope>
    <source>
        <strain evidence="2 3">NRRL Y-17804</strain>
    </source>
</reference>
<proteinExistence type="predicted"/>
<gene>
    <name evidence="2" type="ORF">G7K_5735-t1</name>
</gene>
<reference evidence="2 3" key="1">
    <citation type="journal article" date="2011" name="J. Gen. Appl. Microbiol.">
        <title>Draft genome sequencing of the enigmatic yeast Saitoella complicata.</title>
        <authorList>
            <person name="Nishida H."/>
            <person name="Hamamoto M."/>
            <person name="Sugiyama J."/>
        </authorList>
    </citation>
    <scope>NUCLEOTIDE SEQUENCE [LARGE SCALE GENOMIC DNA]</scope>
    <source>
        <strain evidence="2 3">NRRL Y-17804</strain>
    </source>
</reference>
<dbReference type="AlphaFoldDB" id="A0A0E9NQD5"/>
<accession>A0A0E9NQD5</accession>
<dbReference type="Proteomes" id="UP000033140">
    <property type="component" value="Unassembled WGS sequence"/>
</dbReference>
<protein>
    <submittedName>
        <fullName evidence="2">Uncharacterized protein</fullName>
    </submittedName>
</protein>
<evidence type="ECO:0000256" key="1">
    <source>
        <dbReference type="SAM" id="MobiDB-lite"/>
    </source>
</evidence>
<name>A0A0E9NQD5_SAICN</name>
<feature type="region of interest" description="Disordered" evidence="1">
    <location>
        <begin position="122"/>
        <end position="163"/>
    </location>
</feature>
<evidence type="ECO:0000313" key="2">
    <source>
        <dbReference type="EMBL" id="GAO51640.1"/>
    </source>
</evidence>
<reference evidence="2 3" key="2">
    <citation type="journal article" date="2014" name="J. Gen. Appl. Microbiol.">
        <title>The early diverging ascomycetous budding yeast Saitoella complicata has three histone deacetylases belonging to the Clr6, Hos2, and Rpd3 lineages.</title>
        <authorList>
            <person name="Nishida H."/>
            <person name="Matsumoto T."/>
            <person name="Kondo S."/>
            <person name="Hamamoto M."/>
            <person name="Yoshikawa H."/>
        </authorList>
    </citation>
    <scope>NUCLEOTIDE SEQUENCE [LARGE SCALE GENOMIC DNA]</scope>
    <source>
        <strain evidence="2 3">NRRL Y-17804</strain>
    </source>
</reference>
<comment type="caution">
    <text evidence="2">The sequence shown here is derived from an EMBL/GenBank/DDBJ whole genome shotgun (WGS) entry which is preliminary data.</text>
</comment>
<keyword evidence="3" id="KW-1185">Reference proteome</keyword>